<dbReference type="PANTHER" id="PTHR42709:SF6">
    <property type="entry name" value="UNDECAPRENYL PHOSPHATE TRANSPORTER A"/>
    <property type="match status" value="1"/>
</dbReference>
<dbReference type="AlphaFoldDB" id="A0A8A4ZI07"/>
<evidence type="ECO:0000313" key="9">
    <source>
        <dbReference type="EMBL" id="QTE29258.1"/>
    </source>
</evidence>
<feature type="domain" description="VTT" evidence="8">
    <location>
        <begin position="34"/>
        <end position="158"/>
    </location>
</feature>
<dbReference type="Pfam" id="PF09335">
    <property type="entry name" value="VTT_dom"/>
    <property type="match status" value="1"/>
</dbReference>
<keyword evidence="4 7" id="KW-0812">Transmembrane</keyword>
<comment type="subcellular location">
    <subcellularLocation>
        <location evidence="1">Cell membrane</location>
        <topology evidence="1">Multi-pass membrane protein</topology>
    </subcellularLocation>
</comment>
<evidence type="ECO:0000256" key="1">
    <source>
        <dbReference type="ARBA" id="ARBA00004651"/>
    </source>
</evidence>
<name>A0A8A4ZI07_9MICO</name>
<evidence type="ECO:0000256" key="7">
    <source>
        <dbReference type="SAM" id="Phobius"/>
    </source>
</evidence>
<accession>A0A8A4ZI07</accession>
<dbReference type="KEGG" id="psic:J4E96_18595"/>
<gene>
    <name evidence="9" type="ORF">J4E96_18595</name>
</gene>
<keyword evidence="3" id="KW-1003">Cell membrane</keyword>
<sequence length="234" mass="24909">MDGLLEFALASAAHPWVYPVVFAWVVIDAFFPPIPSDVVVVGLAALSISAGVPNTWGIAIVAALGAIVGDNIAYELGRRLGVERWRWLRGRAAQRAIASARTSLLRRPVVLMLTARYVPIGRVAVTMVAGAIGFPRRRFVPLTVLAGLTWSAYMVGVGVLAGTWAQDHPVLSLVVAIAFAIAFGVLADRLVARFQARRDLATVVVGAAPLPESELEPTAALDRDLTPARACSPR</sequence>
<dbReference type="Proteomes" id="UP000663937">
    <property type="component" value="Chromosome"/>
</dbReference>
<proteinExistence type="inferred from homology"/>
<dbReference type="InterPro" id="IPR032816">
    <property type="entry name" value="VTT_dom"/>
</dbReference>
<evidence type="ECO:0000256" key="2">
    <source>
        <dbReference type="ARBA" id="ARBA00010792"/>
    </source>
</evidence>
<keyword evidence="10" id="KW-1185">Reference proteome</keyword>
<keyword evidence="6 7" id="KW-0472">Membrane</keyword>
<evidence type="ECO:0000259" key="8">
    <source>
        <dbReference type="Pfam" id="PF09335"/>
    </source>
</evidence>
<feature type="transmembrane region" description="Helical" evidence="7">
    <location>
        <begin position="170"/>
        <end position="191"/>
    </location>
</feature>
<evidence type="ECO:0000256" key="6">
    <source>
        <dbReference type="ARBA" id="ARBA00023136"/>
    </source>
</evidence>
<evidence type="ECO:0000313" key="10">
    <source>
        <dbReference type="Proteomes" id="UP000663937"/>
    </source>
</evidence>
<dbReference type="GO" id="GO:0005886">
    <property type="term" value="C:plasma membrane"/>
    <property type="evidence" value="ECO:0007669"/>
    <property type="project" value="UniProtKB-SubCell"/>
</dbReference>
<protein>
    <submittedName>
        <fullName evidence="9">DedA family protein</fullName>
    </submittedName>
</protein>
<comment type="similarity">
    <text evidence="2">Belongs to the DedA family.</text>
</comment>
<dbReference type="EMBL" id="CP071868">
    <property type="protein sequence ID" value="QTE29258.1"/>
    <property type="molecule type" value="Genomic_DNA"/>
</dbReference>
<dbReference type="PANTHER" id="PTHR42709">
    <property type="entry name" value="ALKALINE PHOSPHATASE LIKE PROTEIN"/>
    <property type="match status" value="1"/>
</dbReference>
<reference evidence="9" key="1">
    <citation type="submission" date="2021-03" db="EMBL/GenBank/DDBJ databases">
        <title>Pengzhenrongella sicca gen. nov., sp. nov., a new member of suborder Micrococcineae isolated from High-Arctic tundra soil.</title>
        <authorList>
            <person name="Peng F."/>
        </authorList>
    </citation>
    <scope>NUCLEOTIDE SEQUENCE</scope>
    <source>
        <strain evidence="9">LRZ-2</strain>
    </source>
</reference>
<keyword evidence="5 7" id="KW-1133">Transmembrane helix</keyword>
<dbReference type="InterPro" id="IPR051311">
    <property type="entry name" value="DedA_domain"/>
</dbReference>
<dbReference type="RefSeq" id="WP_227423527.1">
    <property type="nucleotide sequence ID" value="NZ_CP071868.1"/>
</dbReference>
<feature type="transmembrane region" description="Helical" evidence="7">
    <location>
        <begin position="139"/>
        <end position="164"/>
    </location>
</feature>
<feature type="transmembrane region" description="Helical" evidence="7">
    <location>
        <begin position="38"/>
        <end position="68"/>
    </location>
</feature>
<evidence type="ECO:0000256" key="5">
    <source>
        <dbReference type="ARBA" id="ARBA00022989"/>
    </source>
</evidence>
<organism evidence="9 10">
    <name type="scientific">Pengzhenrongella sicca</name>
    <dbReference type="NCBI Taxonomy" id="2819238"/>
    <lineage>
        <taxon>Bacteria</taxon>
        <taxon>Bacillati</taxon>
        <taxon>Actinomycetota</taxon>
        <taxon>Actinomycetes</taxon>
        <taxon>Micrococcales</taxon>
        <taxon>Pengzhenrongella</taxon>
    </lineage>
</organism>
<evidence type="ECO:0000256" key="4">
    <source>
        <dbReference type="ARBA" id="ARBA00022692"/>
    </source>
</evidence>
<evidence type="ECO:0000256" key="3">
    <source>
        <dbReference type="ARBA" id="ARBA00022475"/>
    </source>
</evidence>
<feature type="transmembrane region" description="Helical" evidence="7">
    <location>
        <begin position="12"/>
        <end position="31"/>
    </location>
</feature>